<proteinExistence type="predicted"/>
<dbReference type="EMBL" id="ML732819">
    <property type="protein sequence ID" value="KAB8271207.1"/>
    <property type="molecule type" value="Genomic_DNA"/>
</dbReference>
<accession>A0A5N6IYI1</accession>
<protein>
    <submittedName>
        <fullName evidence="1">Uncharacterized protein</fullName>
    </submittedName>
</protein>
<dbReference type="Proteomes" id="UP000326289">
    <property type="component" value="Unassembled WGS sequence"/>
</dbReference>
<dbReference type="AlphaFoldDB" id="A0A5N6IYI1"/>
<organism evidence="1 2">
    <name type="scientific">Aspergillus minisclerotigenes</name>
    <dbReference type="NCBI Taxonomy" id="656917"/>
    <lineage>
        <taxon>Eukaryota</taxon>
        <taxon>Fungi</taxon>
        <taxon>Dikarya</taxon>
        <taxon>Ascomycota</taxon>
        <taxon>Pezizomycotina</taxon>
        <taxon>Eurotiomycetes</taxon>
        <taxon>Eurotiomycetidae</taxon>
        <taxon>Eurotiales</taxon>
        <taxon>Aspergillaceae</taxon>
        <taxon>Aspergillus</taxon>
        <taxon>Aspergillus subgen. Circumdati</taxon>
    </lineage>
</organism>
<gene>
    <name evidence="1" type="ORF">BDV30DRAFT_149941</name>
</gene>
<name>A0A5N6IYI1_9EURO</name>
<reference evidence="1 2" key="1">
    <citation type="submission" date="2019-04" db="EMBL/GenBank/DDBJ databases">
        <title>Fungal friends and foes A comparative genomics study of 23 Aspergillus species from section Flavi.</title>
        <authorList>
            <consortium name="DOE Joint Genome Institute"/>
            <person name="Kjaerbolling I."/>
            <person name="Vesth T.C."/>
            <person name="Frisvad J.C."/>
            <person name="Nybo J.L."/>
            <person name="Theobald S."/>
            <person name="Kildgaard S."/>
            <person name="Petersen T.I."/>
            <person name="Kuo A."/>
            <person name="Sato A."/>
            <person name="Lyhne E.K."/>
            <person name="Kogle M.E."/>
            <person name="Wiebenga A."/>
            <person name="Kun R.S."/>
            <person name="Lubbers R.J."/>
            <person name="Makela M.R."/>
            <person name="Barry K."/>
            <person name="Chovatia M."/>
            <person name="Clum A."/>
            <person name="Daum C."/>
            <person name="Haridas S."/>
            <person name="He G."/>
            <person name="LaButti K."/>
            <person name="Lipzen A."/>
            <person name="Mondo S."/>
            <person name="Pangilinan J."/>
            <person name="Riley R."/>
            <person name="Salamov A."/>
            <person name="Simmons B.A."/>
            <person name="Magnuson J.K."/>
            <person name="Henrissat B."/>
            <person name="Mortensen U.H."/>
            <person name="Larsen T.O."/>
            <person name="De vries R.P."/>
            <person name="Grigoriev I.V."/>
            <person name="Machida M."/>
            <person name="Baker S.E."/>
            <person name="Andersen M.R."/>
        </authorList>
    </citation>
    <scope>NUCLEOTIDE SEQUENCE [LARGE SCALE GENOMIC DNA]</scope>
    <source>
        <strain evidence="1 2">CBS 117635</strain>
    </source>
</reference>
<sequence>MLRTNGTALLSEFDWNESNDSQASRLTRQPCAGQRWDWQRVQKYPGDRPATAPACSRRFGYSARQRRVRIGVEYRRGGARRKEVTKYRNSKRPVGDFSRIMATNGGEMKDIKEKILIDKDKL</sequence>
<evidence type="ECO:0000313" key="1">
    <source>
        <dbReference type="EMBL" id="KAB8271207.1"/>
    </source>
</evidence>
<keyword evidence="2" id="KW-1185">Reference proteome</keyword>
<evidence type="ECO:0000313" key="2">
    <source>
        <dbReference type="Proteomes" id="UP000326289"/>
    </source>
</evidence>